<gene>
    <name evidence="1" type="ORF">KO353_12000</name>
</gene>
<evidence type="ECO:0000313" key="1">
    <source>
        <dbReference type="EMBL" id="QXM24000.1"/>
    </source>
</evidence>
<dbReference type="GO" id="GO:0008410">
    <property type="term" value="F:CoA-transferase activity"/>
    <property type="evidence" value="ECO:0007669"/>
    <property type="project" value="TreeGrafter"/>
</dbReference>
<dbReference type="RefSeq" id="WP_218284948.1">
    <property type="nucleotide sequence ID" value="NZ_CP076448.1"/>
</dbReference>
<accession>A0A975U0J6</accession>
<name>A0A975U0J6_9PROT</name>
<reference evidence="1" key="1">
    <citation type="submission" date="2021-06" db="EMBL/GenBank/DDBJ databases">
        <title>Elioraea tepida, sp. nov., a moderately thermophilic aerobic anoxygenic phototrophic bacterium isolated from an alkaline siliceous hot spring mat community in Yellowstone National Park, WY, USA.</title>
        <authorList>
            <person name="Saini M.K."/>
            <person name="Yoshida S."/>
            <person name="Sebastian A."/>
            <person name="Hirose S."/>
            <person name="Hara E."/>
            <person name="Tamaki H."/>
            <person name="Soulier N.T."/>
            <person name="Albert I."/>
            <person name="Hanada S."/>
            <person name="Bryant D.A."/>
            <person name="Tank M."/>
        </authorList>
    </citation>
    <scope>NUCLEOTIDE SEQUENCE</scope>
    <source>
        <strain evidence="1">MS-P2</strain>
    </source>
</reference>
<dbReference type="EMBL" id="CP076448">
    <property type="protein sequence ID" value="QXM24000.1"/>
    <property type="molecule type" value="Genomic_DNA"/>
</dbReference>
<dbReference type="AlphaFoldDB" id="A0A975U0J6"/>
<dbReference type="PANTHER" id="PTHR48207">
    <property type="entry name" value="SUCCINATE--HYDROXYMETHYLGLUTARATE COA-TRANSFERASE"/>
    <property type="match status" value="1"/>
</dbReference>
<dbReference type="Pfam" id="PF02515">
    <property type="entry name" value="CoA_transf_3"/>
    <property type="match status" value="1"/>
</dbReference>
<dbReference type="KEGG" id="elio:KO353_12000"/>
<proteinExistence type="predicted"/>
<sequence length="397" mass="43036">MTAPLKDLRVVELTHMVMGPTCGLVLADLGADVVKVEPAPDGDNTRRLLGSGMGFFAMYNRNKRSLAIDLKDPRGRDALYRLIDHADVFVENFRPGAMDRMGFGYAALSARNPRLIYVSHKGFQDGPYSGRTALDEVVQMMGGLAYMTGPPGQPLRAGASLNDVMGGMFGAIGALAAVIERERTGRGKHIVSSLYENTVFLMGQHMAMHAMTRKPLNPMSVRTPAWGVYDIFKTADGQQIFIGIVTDTQWEAACRAFGLDDLFADPAFRTNNDRVRARDRLIPALEARFGAMTRDALAAACESCGLPFAPILRPDELFDDPHLNASGGLLPVTLPDGTPTRLPALPLAMDGERLGLRRDSPTIGADGREVLAEIGMTPAEIDALIASGVLVVRQERR</sequence>
<keyword evidence="1" id="KW-0808">Transferase</keyword>
<protein>
    <submittedName>
        <fullName evidence="1">CoA transferase</fullName>
    </submittedName>
</protein>
<dbReference type="InterPro" id="IPR050483">
    <property type="entry name" value="CoA-transferase_III_domain"/>
</dbReference>
<evidence type="ECO:0000313" key="2">
    <source>
        <dbReference type="Proteomes" id="UP000694001"/>
    </source>
</evidence>
<keyword evidence="2" id="KW-1185">Reference proteome</keyword>
<dbReference type="Proteomes" id="UP000694001">
    <property type="component" value="Chromosome"/>
</dbReference>
<dbReference type="PANTHER" id="PTHR48207:SF3">
    <property type="entry name" value="SUCCINATE--HYDROXYMETHYLGLUTARATE COA-TRANSFERASE"/>
    <property type="match status" value="1"/>
</dbReference>
<organism evidence="1 2">
    <name type="scientific">Elioraea tepida</name>
    <dbReference type="NCBI Taxonomy" id="2843330"/>
    <lineage>
        <taxon>Bacteria</taxon>
        <taxon>Pseudomonadati</taxon>
        <taxon>Pseudomonadota</taxon>
        <taxon>Alphaproteobacteria</taxon>
        <taxon>Acetobacterales</taxon>
        <taxon>Elioraeaceae</taxon>
        <taxon>Elioraea</taxon>
    </lineage>
</organism>
<dbReference type="InterPro" id="IPR003673">
    <property type="entry name" value="CoA-Trfase_fam_III"/>
</dbReference>